<dbReference type="GO" id="GO:0016740">
    <property type="term" value="F:transferase activity"/>
    <property type="evidence" value="ECO:0007669"/>
    <property type="project" value="UniProtKB-KW"/>
</dbReference>
<keyword evidence="4" id="KW-1133">Transmembrane helix</keyword>
<keyword evidence="6" id="KW-1185">Reference proteome</keyword>
<evidence type="ECO:0000256" key="1">
    <source>
        <dbReference type="ARBA" id="ARBA00022679"/>
    </source>
</evidence>
<evidence type="ECO:0000256" key="2">
    <source>
        <dbReference type="ARBA" id="ARBA00023253"/>
    </source>
</evidence>
<reference evidence="5" key="1">
    <citation type="submission" date="2023-11" db="EMBL/GenBank/DDBJ databases">
        <authorList>
            <person name="Alioto T."/>
            <person name="Alioto T."/>
            <person name="Gomez Garrido J."/>
        </authorList>
    </citation>
    <scope>NUCLEOTIDE SEQUENCE</scope>
</reference>
<dbReference type="Proteomes" id="UP001296104">
    <property type="component" value="Unassembled WGS sequence"/>
</dbReference>
<accession>A0AAI9EEM1</accession>
<proteinExistence type="predicted"/>
<gene>
    <name evidence="5" type="ORF">LECACI_7A008423</name>
</gene>
<keyword evidence="4" id="KW-0812">Transmembrane</keyword>
<dbReference type="EMBL" id="CAVMBE010000081">
    <property type="protein sequence ID" value="CAK4033265.1"/>
    <property type="molecule type" value="Genomic_DNA"/>
</dbReference>
<dbReference type="GO" id="GO:0006004">
    <property type="term" value="P:fucose metabolic process"/>
    <property type="evidence" value="ECO:0007669"/>
    <property type="project" value="UniProtKB-KW"/>
</dbReference>
<dbReference type="CDD" id="cd11296">
    <property type="entry name" value="O-FucT_like"/>
    <property type="match status" value="1"/>
</dbReference>
<evidence type="ECO:0000313" key="5">
    <source>
        <dbReference type="EMBL" id="CAK4033265.1"/>
    </source>
</evidence>
<feature type="transmembrane region" description="Helical" evidence="4">
    <location>
        <begin position="12"/>
        <end position="30"/>
    </location>
</feature>
<dbReference type="Pfam" id="PF10250">
    <property type="entry name" value="O-FucT"/>
    <property type="match status" value="1"/>
</dbReference>
<protein>
    <recommendedName>
        <fullName evidence="7">Alternative oxidase</fullName>
    </recommendedName>
</protein>
<evidence type="ECO:0008006" key="7">
    <source>
        <dbReference type="Google" id="ProtNLM"/>
    </source>
</evidence>
<keyword evidence="1" id="KW-0808">Transferase</keyword>
<dbReference type="Gene3D" id="3.40.50.11350">
    <property type="match status" value="1"/>
</dbReference>
<dbReference type="AlphaFoldDB" id="A0AAI9EEM1"/>
<sequence>MHLSTSTVRQQPPTVLVALLALSLLPLYIISYQIRLRFPLSQIPGTESLGLDIPPSPVSQDFVTAWLATDLVQPFDPYPLARYCNTTGRRFNPNLVFNLANANGGLGNVRGNILDFIFFAIEAGASIILPGFAGRDSENIGNVWGGHKHFGEFFDQEWFVETMGKVCPEMEVYVFEEGMKMKEAVNGERGNYMPRTRRMDSGFENTWKAAVEQLEGWLREVKTDDEAKDQEAGGTTMVNLERTLWDVDTRSLPLGVRRNFGQMVRLRPDVRRLAAVAVQNLALRFGLDIDPGHAIPRHAFYGAHLRTEADAGGAGWLDDANANFSAQTDAYIEQSLKHKLRVMYVATGDESELALFREKASKHKPAINITSKYDLLPAREAAELKGLTWDQRALVDYEVLKRSSIFGGFVKSSFSYNVAMARNQWLEDQAWMADPWYAQHTETGVSFDDGLSRILGRDGWHEGRIPRGMWP</sequence>
<name>A0AAI9EEM1_9PEZI</name>
<keyword evidence="3" id="KW-0119">Carbohydrate metabolism</keyword>
<comment type="caution">
    <text evidence="5">The sequence shown here is derived from an EMBL/GenBank/DDBJ whole genome shotgun (WGS) entry which is preliminary data.</text>
</comment>
<organism evidence="5 6">
    <name type="scientific">Lecanosticta acicola</name>
    <dbReference type="NCBI Taxonomy" id="111012"/>
    <lineage>
        <taxon>Eukaryota</taxon>
        <taxon>Fungi</taxon>
        <taxon>Dikarya</taxon>
        <taxon>Ascomycota</taxon>
        <taxon>Pezizomycotina</taxon>
        <taxon>Dothideomycetes</taxon>
        <taxon>Dothideomycetidae</taxon>
        <taxon>Mycosphaerellales</taxon>
        <taxon>Mycosphaerellaceae</taxon>
        <taxon>Lecanosticta</taxon>
    </lineage>
</organism>
<evidence type="ECO:0000256" key="3">
    <source>
        <dbReference type="ARBA" id="ARBA00023277"/>
    </source>
</evidence>
<keyword evidence="2" id="KW-0294">Fucose metabolism</keyword>
<keyword evidence="4" id="KW-0472">Membrane</keyword>
<evidence type="ECO:0000313" key="6">
    <source>
        <dbReference type="Proteomes" id="UP001296104"/>
    </source>
</evidence>
<dbReference type="InterPro" id="IPR019378">
    <property type="entry name" value="GDP-Fuc_O-FucTrfase"/>
</dbReference>
<evidence type="ECO:0000256" key="4">
    <source>
        <dbReference type="SAM" id="Phobius"/>
    </source>
</evidence>